<dbReference type="SUPFAM" id="SSF52540">
    <property type="entry name" value="P-loop containing nucleoside triphosphate hydrolases"/>
    <property type="match status" value="1"/>
</dbReference>
<accession>A3ZRZ8</accession>
<dbReference type="GO" id="GO:0006302">
    <property type="term" value="P:double-strand break repair"/>
    <property type="evidence" value="ECO:0007669"/>
    <property type="project" value="TreeGrafter"/>
</dbReference>
<evidence type="ECO:0000313" key="2">
    <source>
        <dbReference type="EMBL" id="EAQ80920.1"/>
    </source>
</evidence>
<organism evidence="2 3">
    <name type="scientific">Blastopirellula marina DSM 3645</name>
    <dbReference type="NCBI Taxonomy" id="314230"/>
    <lineage>
        <taxon>Bacteria</taxon>
        <taxon>Pseudomonadati</taxon>
        <taxon>Planctomycetota</taxon>
        <taxon>Planctomycetia</taxon>
        <taxon>Pirellulales</taxon>
        <taxon>Pirellulaceae</taxon>
        <taxon>Blastopirellula</taxon>
    </lineage>
</organism>
<evidence type="ECO:0000313" key="3">
    <source>
        <dbReference type="Proteomes" id="UP000004358"/>
    </source>
</evidence>
<dbReference type="PANTHER" id="PTHR32182:SF22">
    <property type="entry name" value="ATP-DEPENDENT ENDONUCLEASE, OLD FAMILY-RELATED"/>
    <property type="match status" value="1"/>
</dbReference>
<sequence length="396" mass="44380">MKIVQLDIEGFRSLKSQSWRPGDLNVVIGPNASGKSNLLRALEMLSAAAGERLEKFVLREGGMDSIVFDGSADGIAFKIRLQSPSNPVEQASTSISYLLSLLRIPSLRTFLIGEESLSENRSDDSLGIFRLLQRDPENSIVRNREMKDVEFIETNELSPIESLLPIASGQFSVHPILKKLQKFLAESCVYQSIPTNRNAPLRLAQVTRSDTQVDSDGQNLISVLHTLYSSNRDFEKELDAAMRIAFGDDYDRLVFPPAADQRIQMRIRWKSLKREQSAADLSDGTLRFLFLIAILANPEPPPLIAIDEPETGLHPSMFPVIVDLARQCSTKSQVIFTTHSAEFLSAFGKEAPTTTVAERVNGETQLRVLDKDELDHWLKQYTLGELFRSNELETMQ</sequence>
<dbReference type="InterPro" id="IPR014555">
    <property type="entry name" value="RecF-like"/>
</dbReference>
<dbReference type="Proteomes" id="UP000004358">
    <property type="component" value="Unassembled WGS sequence"/>
</dbReference>
<keyword evidence="2" id="KW-0547">Nucleotide-binding</keyword>
<dbReference type="HOGENOM" id="CLU_035814_1_1_0"/>
<dbReference type="eggNOG" id="COG4637">
    <property type="taxonomic scope" value="Bacteria"/>
</dbReference>
<dbReference type="Pfam" id="PF13304">
    <property type="entry name" value="AAA_21"/>
    <property type="match status" value="1"/>
</dbReference>
<proteinExistence type="predicted"/>
<dbReference type="RefSeq" id="WP_002650480.1">
    <property type="nucleotide sequence ID" value="NZ_CH672376.1"/>
</dbReference>
<dbReference type="GO" id="GO:0005524">
    <property type="term" value="F:ATP binding"/>
    <property type="evidence" value="ECO:0007669"/>
    <property type="project" value="UniProtKB-KW"/>
</dbReference>
<keyword evidence="2" id="KW-0067">ATP-binding</keyword>
<gene>
    <name evidence="2" type="ORF">DSM3645_12906</name>
</gene>
<protein>
    <submittedName>
        <fullName evidence="2">ABC transport protein, ATP-binding subunit</fullName>
    </submittedName>
</protein>
<reference evidence="2 3" key="1">
    <citation type="submission" date="2006-02" db="EMBL/GenBank/DDBJ databases">
        <authorList>
            <person name="Amann R."/>
            <person name="Ferriera S."/>
            <person name="Johnson J."/>
            <person name="Kravitz S."/>
            <person name="Halpern A."/>
            <person name="Remington K."/>
            <person name="Beeson K."/>
            <person name="Tran B."/>
            <person name="Rogers Y.-H."/>
            <person name="Friedman R."/>
            <person name="Venter J.C."/>
        </authorList>
    </citation>
    <scope>NUCLEOTIDE SEQUENCE [LARGE SCALE GENOMIC DNA]</scope>
    <source>
        <strain evidence="2 3">DSM 3645</strain>
    </source>
</reference>
<evidence type="ECO:0000259" key="1">
    <source>
        <dbReference type="Pfam" id="PF13304"/>
    </source>
</evidence>
<dbReference type="AlphaFoldDB" id="A3ZRZ8"/>
<feature type="domain" description="ATPase AAA-type core" evidence="1">
    <location>
        <begin position="24"/>
        <end position="345"/>
    </location>
</feature>
<comment type="caution">
    <text evidence="2">The sequence shown here is derived from an EMBL/GenBank/DDBJ whole genome shotgun (WGS) entry which is preliminary data.</text>
</comment>
<dbReference type="OrthoDB" id="9814775at2"/>
<dbReference type="PANTHER" id="PTHR32182">
    <property type="entry name" value="DNA REPLICATION AND REPAIR PROTEIN RECF"/>
    <property type="match status" value="1"/>
</dbReference>
<dbReference type="InterPro" id="IPR027417">
    <property type="entry name" value="P-loop_NTPase"/>
</dbReference>
<dbReference type="EMBL" id="AANZ01000007">
    <property type="protein sequence ID" value="EAQ80920.1"/>
    <property type="molecule type" value="Genomic_DNA"/>
</dbReference>
<dbReference type="GO" id="GO:0016887">
    <property type="term" value="F:ATP hydrolysis activity"/>
    <property type="evidence" value="ECO:0007669"/>
    <property type="project" value="InterPro"/>
</dbReference>
<dbReference type="GO" id="GO:0000731">
    <property type="term" value="P:DNA synthesis involved in DNA repair"/>
    <property type="evidence" value="ECO:0007669"/>
    <property type="project" value="TreeGrafter"/>
</dbReference>
<dbReference type="InterPro" id="IPR003959">
    <property type="entry name" value="ATPase_AAA_core"/>
</dbReference>
<dbReference type="STRING" id="314230.DSM3645_12906"/>
<dbReference type="PIRSF" id="PIRSF029347">
    <property type="entry name" value="RecF"/>
    <property type="match status" value="1"/>
</dbReference>
<name>A3ZRZ8_9BACT</name>
<dbReference type="Gene3D" id="3.40.50.300">
    <property type="entry name" value="P-loop containing nucleotide triphosphate hydrolases"/>
    <property type="match status" value="1"/>
</dbReference>